<feature type="compositionally biased region" description="Low complexity" evidence="1">
    <location>
        <begin position="109"/>
        <end position="152"/>
    </location>
</feature>
<keyword evidence="2" id="KW-0812">Transmembrane</keyword>
<dbReference type="RefSeq" id="WP_286215309.1">
    <property type="nucleotide sequence ID" value="NZ_AP027736.1"/>
</dbReference>
<organism evidence="3 4">
    <name type="scientific">Demequina sediminis</name>
    <dbReference type="NCBI Taxonomy" id="1930058"/>
    <lineage>
        <taxon>Bacteria</taxon>
        <taxon>Bacillati</taxon>
        <taxon>Actinomycetota</taxon>
        <taxon>Actinomycetes</taxon>
        <taxon>Micrococcales</taxon>
        <taxon>Demequinaceae</taxon>
        <taxon>Demequina</taxon>
    </lineage>
</organism>
<proteinExistence type="predicted"/>
<sequence>MTLRTTALIAGALGLLLLIGGLIADAMRPEAVGTPRASLETAVLVIGPDLVETVADGSVTIAGTDDIAAYAGRAEDVELWAATRDVTAVTGIVTWEDLTVEPFVTEAPAVDPSASPSASPSVSASASASPEPSPSASPSASPSSSPSASASPTPEPALADIWRDSWTGSSTLTLAASEIPDGLVLVVESVDGEPLESVEFSIERVVNDGWVGPLKWWGGVLAFFGLVALVSLVIDMRTAGSKVESSVAARRPSEPAVPGGRRERREAATATNGIPVVAAPAEDWTGEVPVVPSPRADDAAADAARAAREQGEGQGNDDKEDRA</sequence>
<feature type="region of interest" description="Disordered" evidence="1">
    <location>
        <begin position="246"/>
        <end position="323"/>
    </location>
</feature>
<feature type="compositionally biased region" description="Basic and acidic residues" evidence="1">
    <location>
        <begin position="305"/>
        <end position="323"/>
    </location>
</feature>
<name>A0ABP9WGX7_9MICO</name>
<dbReference type="Proteomes" id="UP001426770">
    <property type="component" value="Unassembled WGS sequence"/>
</dbReference>
<evidence type="ECO:0000256" key="2">
    <source>
        <dbReference type="SAM" id="Phobius"/>
    </source>
</evidence>
<evidence type="ECO:0000313" key="3">
    <source>
        <dbReference type="EMBL" id="GAA5519102.1"/>
    </source>
</evidence>
<reference evidence="3 4" key="1">
    <citation type="submission" date="2024-02" db="EMBL/GenBank/DDBJ databases">
        <title>Lysinimicrobium sediminis NBRC 112286.</title>
        <authorList>
            <person name="Ichikawa N."/>
            <person name="Katano-Makiyama Y."/>
            <person name="Hidaka K."/>
        </authorList>
    </citation>
    <scope>NUCLEOTIDE SEQUENCE [LARGE SCALE GENOMIC DNA]</scope>
    <source>
        <strain evidence="3 4">NBRC 112286</strain>
    </source>
</reference>
<protein>
    <submittedName>
        <fullName evidence="3">Uncharacterized protein</fullName>
    </submittedName>
</protein>
<keyword evidence="2" id="KW-1133">Transmembrane helix</keyword>
<gene>
    <name evidence="3" type="ORF">Lsed01_01540</name>
</gene>
<evidence type="ECO:0000256" key="1">
    <source>
        <dbReference type="SAM" id="MobiDB-lite"/>
    </source>
</evidence>
<accession>A0ABP9WGX7</accession>
<feature type="transmembrane region" description="Helical" evidence="2">
    <location>
        <begin position="216"/>
        <end position="234"/>
    </location>
</feature>
<keyword evidence="2" id="KW-0472">Membrane</keyword>
<feature type="region of interest" description="Disordered" evidence="1">
    <location>
        <begin position="109"/>
        <end position="156"/>
    </location>
</feature>
<comment type="caution">
    <text evidence="3">The sequence shown here is derived from an EMBL/GenBank/DDBJ whole genome shotgun (WGS) entry which is preliminary data.</text>
</comment>
<dbReference type="EMBL" id="BAABRR010000007">
    <property type="protein sequence ID" value="GAA5519102.1"/>
    <property type="molecule type" value="Genomic_DNA"/>
</dbReference>
<keyword evidence="4" id="KW-1185">Reference proteome</keyword>
<evidence type="ECO:0000313" key="4">
    <source>
        <dbReference type="Proteomes" id="UP001426770"/>
    </source>
</evidence>